<dbReference type="GO" id="GO:0005829">
    <property type="term" value="C:cytosol"/>
    <property type="evidence" value="ECO:0000318"/>
    <property type="project" value="GO_Central"/>
</dbReference>
<dbReference type="InterPro" id="IPR011008">
    <property type="entry name" value="Dimeric_a/b-barrel"/>
</dbReference>
<dbReference type="GO" id="GO:0043565">
    <property type="term" value="F:sequence-specific DNA binding"/>
    <property type="evidence" value="ECO:0000318"/>
    <property type="project" value="GO_Central"/>
</dbReference>
<dbReference type="Pfam" id="PF01037">
    <property type="entry name" value="AsnC_trans_reg"/>
    <property type="match status" value="1"/>
</dbReference>
<dbReference type="STRING" id="69014.TK0168"/>
<dbReference type="HOGENOM" id="CLU_170329_2_2_2"/>
<dbReference type="SUPFAM" id="SSF54909">
    <property type="entry name" value="Dimeric alpha+beta barrel"/>
    <property type="match status" value="1"/>
</dbReference>
<dbReference type="OrthoDB" id="100200at2157"/>
<dbReference type="EnsemblBacteria" id="BAD84357">
    <property type="protein sequence ID" value="BAD84357"/>
    <property type="gene ID" value="TK0168"/>
</dbReference>
<name>Q5JFL3_THEKO</name>
<dbReference type="GeneID" id="78446672"/>
<dbReference type="InParanoid" id="Q5JFL3"/>
<evidence type="ECO:0000313" key="2">
    <source>
        <dbReference type="EMBL" id="BAD84357.1"/>
    </source>
</evidence>
<evidence type="ECO:0000313" key="3">
    <source>
        <dbReference type="Proteomes" id="UP000000536"/>
    </source>
</evidence>
<dbReference type="KEGG" id="tko:TK0168"/>
<dbReference type="Gene3D" id="3.30.70.920">
    <property type="match status" value="1"/>
</dbReference>
<dbReference type="PATRIC" id="fig|69014.16.peg.168"/>
<dbReference type="InterPro" id="IPR019887">
    <property type="entry name" value="Tscrpt_reg_AsnC/Lrp_C"/>
</dbReference>
<evidence type="ECO:0000259" key="1">
    <source>
        <dbReference type="Pfam" id="PF01037"/>
    </source>
</evidence>
<keyword evidence="3" id="KW-1185">Reference proteome</keyword>
<organism evidence="2 3">
    <name type="scientific">Thermococcus kodakarensis (strain ATCC BAA-918 / JCM 12380 / KOD1)</name>
    <name type="common">Pyrococcus kodakaraensis (strain KOD1)</name>
    <dbReference type="NCBI Taxonomy" id="69014"/>
    <lineage>
        <taxon>Archaea</taxon>
        <taxon>Methanobacteriati</taxon>
        <taxon>Methanobacteriota</taxon>
        <taxon>Thermococci</taxon>
        <taxon>Thermococcales</taxon>
        <taxon>Thermococcaceae</taxon>
        <taxon>Thermococcus</taxon>
    </lineage>
</organism>
<dbReference type="EMBL" id="AP006878">
    <property type="protein sequence ID" value="BAD84357.1"/>
    <property type="molecule type" value="Genomic_DNA"/>
</dbReference>
<dbReference type="RefSeq" id="WP_011249123.1">
    <property type="nucleotide sequence ID" value="NC_006624.1"/>
</dbReference>
<feature type="domain" description="Transcription regulator AsnC/Lrp ligand binding" evidence="1">
    <location>
        <begin position="16"/>
        <end position="72"/>
    </location>
</feature>
<dbReference type="Proteomes" id="UP000000536">
    <property type="component" value="Chromosome"/>
</dbReference>
<dbReference type="GO" id="GO:0043200">
    <property type="term" value="P:response to amino acid"/>
    <property type="evidence" value="ECO:0000318"/>
    <property type="project" value="GO_Central"/>
</dbReference>
<reference evidence="2 3" key="1">
    <citation type="journal article" date="2005" name="Genome Res.">
        <title>Complete genome sequence of the hyperthermophilic archaeon Thermococcus kodakaraensis KOD1 and comparison with Pyrococcus genomes.</title>
        <authorList>
            <person name="Fukui T."/>
            <person name="Atomi H."/>
            <person name="Kanai T."/>
            <person name="Matsumi R."/>
            <person name="Fujiwara S."/>
            <person name="Imanaka T."/>
        </authorList>
    </citation>
    <scope>NUCLEOTIDE SEQUENCE [LARGE SCALE GENOMIC DNA]</scope>
    <source>
        <strain evidence="3">ATCC BAA-918 / JCM 12380 / KOD1</strain>
    </source>
</reference>
<dbReference type="eggNOG" id="arCOG01117">
    <property type="taxonomic scope" value="Archaea"/>
</dbReference>
<gene>
    <name evidence="2" type="ordered locus">TK0168</name>
</gene>
<dbReference type="PhylomeDB" id="Q5JFL3"/>
<dbReference type="AlphaFoldDB" id="Q5JFL3"/>
<accession>Q5JFL3</accession>
<proteinExistence type="predicted"/>
<protein>
    <submittedName>
        <fullName evidence="2">Predicted transcription regulator, Lrp/AsnC family</fullName>
    </submittedName>
</protein>
<sequence>MEAFLLLVTDARNDDCVLERVLGLPQVFEVHRLYGYYDILARVSVEDPEELSEIQRELLNTGRVLLIETLICAEGAS</sequence>